<sequence>MIPTYSGQRNVDVSFVAHPPSSDEVAAALSVLRRTWRAPQIIVEFATPRNICAFGRERLKELGYDRTLSLFKRHFRVDEFTHVALGWEELVDNVARIRIKGLSPHRVWQGLLPSSTKNSTDDYLFDHDS</sequence>
<gene>
    <name evidence="1" type="ORF">NEOLEDRAFT_658419</name>
</gene>
<name>A0A165QG35_9AGAM</name>
<protein>
    <submittedName>
        <fullName evidence="1">Uncharacterized protein</fullName>
    </submittedName>
</protein>
<dbReference type="Proteomes" id="UP000076761">
    <property type="component" value="Unassembled WGS sequence"/>
</dbReference>
<keyword evidence="2" id="KW-1185">Reference proteome</keyword>
<reference evidence="1 2" key="1">
    <citation type="journal article" date="2016" name="Mol. Biol. Evol.">
        <title>Comparative Genomics of Early-Diverging Mushroom-Forming Fungi Provides Insights into the Origins of Lignocellulose Decay Capabilities.</title>
        <authorList>
            <person name="Nagy L.G."/>
            <person name="Riley R."/>
            <person name="Tritt A."/>
            <person name="Adam C."/>
            <person name="Daum C."/>
            <person name="Floudas D."/>
            <person name="Sun H."/>
            <person name="Yadav J.S."/>
            <person name="Pangilinan J."/>
            <person name="Larsson K.H."/>
            <person name="Matsuura K."/>
            <person name="Barry K."/>
            <person name="Labutti K."/>
            <person name="Kuo R."/>
            <person name="Ohm R.A."/>
            <person name="Bhattacharya S.S."/>
            <person name="Shirouzu T."/>
            <person name="Yoshinaga Y."/>
            <person name="Martin F.M."/>
            <person name="Grigoriev I.V."/>
            <person name="Hibbett D.S."/>
        </authorList>
    </citation>
    <scope>NUCLEOTIDE SEQUENCE [LARGE SCALE GENOMIC DNA]</scope>
    <source>
        <strain evidence="1 2">HHB14362 ss-1</strain>
    </source>
</reference>
<organism evidence="1 2">
    <name type="scientific">Neolentinus lepideus HHB14362 ss-1</name>
    <dbReference type="NCBI Taxonomy" id="1314782"/>
    <lineage>
        <taxon>Eukaryota</taxon>
        <taxon>Fungi</taxon>
        <taxon>Dikarya</taxon>
        <taxon>Basidiomycota</taxon>
        <taxon>Agaricomycotina</taxon>
        <taxon>Agaricomycetes</taxon>
        <taxon>Gloeophyllales</taxon>
        <taxon>Gloeophyllaceae</taxon>
        <taxon>Neolentinus</taxon>
    </lineage>
</organism>
<proteinExistence type="predicted"/>
<evidence type="ECO:0000313" key="1">
    <source>
        <dbReference type="EMBL" id="KZT22389.1"/>
    </source>
</evidence>
<dbReference type="EMBL" id="KV425596">
    <property type="protein sequence ID" value="KZT22389.1"/>
    <property type="molecule type" value="Genomic_DNA"/>
</dbReference>
<dbReference type="AlphaFoldDB" id="A0A165QG35"/>
<dbReference type="InParanoid" id="A0A165QG35"/>
<accession>A0A165QG35</accession>
<evidence type="ECO:0000313" key="2">
    <source>
        <dbReference type="Proteomes" id="UP000076761"/>
    </source>
</evidence>